<sequence length="299" mass="34014">MFSKMRPSAHPRLVRPLILIWKFTESNFPTFVIPNSAFGILSALAGKRLTDCGENVQTDSPARRIPLIILFNWANVFIFDLANQRLPQAVLEDKLNKPWRPLLTGQITSETTRRVMLFSIPATVAISFVLGVGSESSLIMVLTWMYNDLRGGDEIVRDLIIAAGYALYLTASLRIGIGADCLVSTQGYLWILMMGGIILTTMQIQDLKDQIGDRTRGRRTWPLVLGDQVSRWIISCFVLVWSIACPLFWHLPPWVYLWSMLPGSWVTFQVLRKGNDSAAWRYWCVWQVAVYTCPWLVTD</sequence>
<dbReference type="InterPro" id="IPR050475">
    <property type="entry name" value="Prenyltransferase_related"/>
</dbReference>
<keyword evidence="7" id="KW-1185">Reference proteome</keyword>
<dbReference type="GO" id="GO:0016020">
    <property type="term" value="C:membrane"/>
    <property type="evidence" value="ECO:0007669"/>
    <property type="project" value="UniProtKB-SubCell"/>
</dbReference>
<feature type="transmembrane region" description="Helical" evidence="5">
    <location>
        <begin position="229"/>
        <end position="249"/>
    </location>
</feature>
<keyword evidence="2 5" id="KW-0812">Transmembrane</keyword>
<dbReference type="GO" id="GO:0016765">
    <property type="term" value="F:transferase activity, transferring alkyl or aryl (other than methyl) groups"/>
    <property type="evidence" value="ECO:0007669"/>
    <property type="project" value="InterPro"/>
</dbReference>
<organism evidence="6 7">
    <name type="scientific">Penicillium malachiteum</name>
    <dbReference type="NCBI Taxonomy" id="1324776"/>
    <lineage>
        <taxon>Eukaryota</taxon>
        <taxon>Fungi</taxon>
        <taxon>Dikarya</taxon>
        <taxon>Ascomycota</taxon>
        <taxon>Pezizomycotina</taxon>
        <taxon>Eurotiomycetes</taxon>
        <taxon>Eurotiomycetidae</taxon>
        <taxon>Eurotiales</taxon>
        <taxon>Aspergillaceae</taxon>
        <taxon>Penicillium</taxon>
    </lineage>
</organism>
<evidence type="ECO:0000256" key="1">
    <source>
        <dbReference type="ARBA" id="ARBA00004141"/>
    </source>
</evidence>
<dbReference type="PANTHER" id="PTHR42723">
    <property type="entry name" value="CHLOROPHYLL SYNTHASE"/>
    <property type="match status" value="1"/>
</dbReference>
<dbReference type="Proteomes" id="UP001215712">
    <property type="component" value="Unassembled WGS sequence"/>
</dbReference>
<feature type="transmembrane region" description="Helical" evidence="5">
    <location>
        <begin position="159"/>
        <end position="177"/>
    </location>
</feature>
<dbReference type="CDD" id="cd13965">
    <property type="entry name" value="PT_UbiA_3"/>
    <property type="match status" value="1"/>
</dbReference>
<evidence type="ECO:0000256" key="3">
    <source>
        <dbReference type="ARBA" id="ARBA00022989"/>
    </source>
</evidence>
<evidence type="ECO:0000313" key="6">
    <source>
        <dbReference type="EMBL" id="KAJ5716176.1"/>
    </source>
</evidence>
<dbReference type="InterPro" id="IPR000537">
    <property type="entry name" value="UbiA_prenyltransferase"/>
</dbReference>
<proteinExistence type="predicted"/>
<evidence type="ECO:0000256" key="4">
    <source>
        <dbReference type="ARBA" id="ARBA00023136"/>
    </source>
</evidence>
<evidence type="ECO:0000313" key="7">
    <source>
        <dbReference type="Proteomes" id="UP001215712"/>
    </source>
</evidence>
<evidence type="ECO:0000256" key="2">
    <source>
        <dbReference type="ARBA" id="ARBA00022692"/>
    </source>
</evidence>
<comment type="caution">
    <text evidence="6">The sequence shown here is derived from an EMBL/GenBank/DDBJ whole genome shotgun (WGS) entry which is preliminary data.</text>
</comment>
<dbReference type="AlphaFoldDB" id="A0AAD6HGH5"/>
<keyword evidence="3 5" id="KW-1133">Transmembrane helix</keyword>
<name>A0AAD6HGH5_9EURO</name>
<comment type="subcellular location">
    <subcellularLocation>
        <location evidence="1">Membrane</location>
        <topology evidence="1">Multi-pass membrane protein</topology>
    </subcellularLocation>
</comment>
<evidence type="ECO:0008006" key="8">
    <source>
        <dbReference type="Google" id="ProtNLM"/>
    </source>
</evidence>
<gene>
    <name evidence="6" type="ORF">N7493_008087</name>
</gene>
<reference evidence="6" key="1">
    <citation type="journal article" date="2023" name="IMA Fungus">
        <title>Comparative genomic study of the Penicillium genus elucidates a diverse pangenome and 15 lateral gene transfer events.</title>
        <authorList>
            <person name="Petersen C."/>
            <person name="Sorensen T."/>
            <person name="Nielsen M.R."/>
            <person name="Sondergaard T.E."/>
            <person name="Sorensen J.L."/>
            <person name="Fitzpatrick D.A."/>
            <person name="Frisvad J.C."/>
            <person name="Nielsen K.L."/>
        </authorList>
    </citation>
    <scope>NUCLEOTIDE SEQUENCE</scope>
    <source>
        <strain evidence="6">IBT 17514</strain>
    </source>
</reference>
<keyword evidence="4 5" id="KW-0472">Membrane</keyword>
<feature type="transmembrane region" description="Helical" evidence="5">
    <location>
        <begin position="189"/>
        <end position="208"/>
    </location>
</feature>
<dbReference type="Pfam" id="PF01040">
    <property type="entry name" value="UbiA"/>
    <property type="match status" value="1"/>
</dbReference>
<feature type="transmembrane region" description="Helical" evidence="5">
    <location>
        <begin position="124"/>
        <end position="147"/>
    </location>
</feature>
<dbReference type="EMBL" id="JAQJAN010000012">
    <property type="protein sequence ID" value="KAJ5716176.1"/>
    <property type="molecule type" value="Genomic_DNA"/>
</dbReference>
<accession>A0AAD6HGH5</accession>
<protein>
    <recommendedName>
        <fullName evidence="8">UbiA prenyltransferase</fullName>
    </recommendedName>
</protein>
<reference evidence="6" key="2">
    <citation type="submission" date="2023-01" db="EMBL/GenBank/DDBJ databases">
        <authorList>
            <person name="Petersen C."/>
        </authorList>
    </citation>
    <scope>NUCLEOTIDE SEQUENCE</scope>
    <source>
        <strain evidence="6">IBT 17514</strain>
    </source>
</reference>
<evidence type="ECO:0000256" key="5">
    <source>
        <dbReference type="SAM" id="Phobius"/>
    </source>
</evidence>
<dbReference type="PANTHER" id="PTHR42723:SF1">
    <property type="entry name" value="CHLOROPHYLL SYNTHASE, CHLOROPLASTIC"/>
    <property type="match status" value="1"/>
</dbReference>